<dbReference type="InterPro" id="IPR006577">
    <property type="entry name" value="UAS"/>
</dbReference>
<name>A0A813PP95_9BILA</name>
<dbReference type="InterPro" id="IPR036249">
    <property type="entry name" value="Thioredoxin-like_sf"/>
</dbReference>
<dbReference type="AlphaFoldDB" id="A0A813PP95"/>
<feature type="region of interest" description="Disordered" evidence="1">
    <location>
        <begin position="16"/>
        <end position="54"/>
    </location>
</feature>
<dbReference type="SMART" id="SM00594">
    <property type="entry name" value="UAS"/>
    <property type="match status" value="1"/>
</dbReference>
<feature type="compositionally biased region" description="Polar residues" evidence="1">
    <location>
        <begin position="16"/>
        <end position="38"/>
    </location>
</feature>
<dbReference type="GO" id="GO:0043130">
    <property type="term" value="F:ubiquitin binding"/>
    <property type="evidence" value="ECO:0007669"/>
    <property type="project" value="TreeGrafter"/>
</dbReference>
<dbReference type="GO" id="GO:0005634">
    <property type="term" value="C:nucleus"/>
    <property type="evidence" value="ECO:0007669"/>
    <property type="project" value="TreeGrafter"/>
</dbReference>
<evidence type="ECO:0000313" key="3">
    <source>
        <dbReference type="EMBL" id="CAF0754061.1"/>
    </source>
</evidence>
<protein>
    <recommendedName>
        <fullName evidence="2">UAS domain-containing protein</fullName>
    </recommendedName>
</protein>
<organism evidence="3 4">
    <name type="scientific">Adineta steineri</name>
    <dbReference type="NCBI Taxonomy" id="433720"/>
    <lineage>
        <taxon>Eukaryota</taxon>
        <taxon>Metazoa</taxon>
        <taxon>Spiralia</taxon>
        <taxon>Gnathifera</taxon>
        <taxon>Rotifera</taxon>
        <taxon>Eurotatoria</taxon>
        <taxon>Bdelloidea</taxon>
        <taxon>Adinetida</taxon>
        <taxon>Adinetidae</taxon>
        <taxon>Adineta</taxon>
    </lineage>
</organism>
<evidence type="ECO:0000313" key="4">
    <source>
        <dbReference type="Proteomes" id="UP000663860"/>
    </source>
</evidence>
<accession>A0A813PP95</accession>
<proteinExistence type="predicted"/>
<dbReference type="Proteomes" id="UP000663860">
    <property type="component" value="Unassembled WGS sequence"/>
</dbReference>
<dbReference type="GO" id="GO:0005783">
    <property type="term" value="C:endoplasmic reticulum"/>
    <property type="evidence" value="ECO:0007669"/>
    <property type="project" value="TreeGrafter"/>
</dbReference>
<dbReference type="PANTHER" id="PTHR23322">
    <property type="entry name" value="FAS-ASSOCIATED PROTEIN"/>
    <property type="match status" value="1"/>
</dbReference>
<dbReference type="Pfam" id="PF21021">
    <property type="entry name" value="FAF1"/>
    <property type="match status" value="1"/>
</dbReference>
<dbReference type="InterPro" id="IPR049483">
    <property type="entry name" value="FAF1_2-like_UAS"/>
</dbReference>
<gene>
    <name evidence="3" type="ORF">IZO911_LOCUS4324</name>
</gene>
<dbReference type="GO" id="GO:0036503">
    <property type="term" value="P:ERAD pathway"/>
    <property type="evidence" value="ECO:0007669"/>
    <property type="project" value="TreeGrafter"/>
</dbReference>
<dbReference type="InterPro" id="IPR050730">
    <property type="entry name" value="UBX_domain-protein"/>
</dbReference>
<reference evidence="3" key="1">
    <citation type="submission" date="2021-02" db="EMBL/GenBank/DDBJ databases">
        <authorList>
            <person name="Nowell W R."/>
        </authorList>
    </citation>
    <scope>NUCLEOTIDE SEQUENCE</scope>
</reference>
<dbReference type="EMBL" id="CAJNOE010000024">
    <property type="protein sequence ID" value="CAF0754061.1"/>
    <property type="molecule type" value="Genomic_DNA"/>
</dbReference>
<evidence type="ECO:0000256" key="1">
    <source>
        <dbReference type="SAM" id="MobiDB-lite"/>
    </source>
</evidence>
<sequence>MGNICPWCCKDSDDSQANNNYGDGGTARNSQRSLASSEVNDRTPLLGQSGSHNSYNLPVSSVPFNNTPINTEPLSFLTTVDPLPPPPILNDNHTDSRTAKLPSNETAESSMATIVERMLPDLIDVGGWGATTHQSNTNIQQLNAQNDHLKQLLSKSLQSTRTSILPDAGASNLSSLLSNRPISADICHFVAHTASELSRLLIDEIKIVHKEDLSTSNIEKDDSTHTSDRSTFTTDDEFFDELMDVPPEFEDCLIPDKCQNEITALEHLTKCLNRRFNAYPVVCMGTLENAVKEAFGSTDINKRCPLLIYVNNDKSIYTNLFCKQLLCNDKIIEYLMSNYVLWAWDVTYESNGQKLNEMCKTIFAPWTTDKRFDTNALDNYPLLLAINRDTDGNYVFNRLIEGSDKKLSTTEFLDCLTEFKDKFISNEQQLEKAKEDAKQRRLFDLLCSRDIHRQAKHSKGRDFLRSMSMLPHMGHDNISSRRAAQFTRLLSGDVNMHQNPDEFFSGNFPNREDIINAFEQFQMVAEDADDEEDDDRTPTVERPSVKFP</sequence>
<evidence type="ECO:0000259" key="2">
    <source>
        <dbReference type="SMART" id="SM00594"/>
    </source>
</evidence>
<feature type="compositionally biased region" description="Acidic residues" evidence="1">
    <location>
        <begin position="526"/>
        <end position="535"/>
    </location>
</feature>
<dbReference type="PANTHER" id="PTHR23322:SF96">
    <property type="entry name" value="FAS-ASSOCIATED FACTOR 1"/>
    <property type="match status" value="1"/>
</dbReference>
<feature type="domain" description="UAS" evidence="2">
    <location>
        <begin position="267"/>
        <end position="414"/>
    </location>
</feature>
<comment type="caution">
    <text evidence="3">The sequence shown here is derived from an EMBL/GenBank/DDBJ whole genome shotgun (WGS) entry which is preliminary data.</text>
</comment>
<dbReference type="SUPFAM" id="SSF52833">
    <property type="entry name" value="Thioredoxin-like"/>
    <property type="match status" value="1"/>
</dbReference>
<dbReference type="Gene3D" id="3.40.30.10">
    <property type="entry name" value="Glutaredoxin"/>
    <property type="match status" value="1"/>
</dbReference>
<feature type="region of interest" description="Disordered" evidence="1">
    <location>
        <begin position="524"/>
        <end position="548"/>
    </location>
</feature>